<dbReference type="EMBL" id="JBFARM010000003">
    <property type="protein sequence ID" value="MEV4285774.1"/>
    <property type="molecule type" value="Genomic_DNA"/>
</dbReference>
<sequence length="288" mass="30707">MTGSPTASGVQVGVAQISVDRADVAANVERVIETLRAGAASGHQLVVFPECVLTGYLFGSRAETRAAAISAADPRIARIVRACAENAVHAVVGLLEEADGRVHNSALVLGPSGIIGRYRKQHLPYLGADRFVDPGADAAPRVADTPFGRVGVMICFDLRFPESARELALQGADLIAMPTNWPMGSDMLADHMTRVRALENLVYLAVADRADAEAGTRFMGRSQIISPSGEVLADAGQDEGLFGASIDVRVARTKRLIKKPGEFELPVFSGRRPEMYGELTRRPMATGQ</sequence>
<dbReference type="CDD" id="cd07197">
    <property type="entry name" value="nitrilase"/>
    <property type="match status" value="1"/>
</dbReference>
<dbReference type="Proteomes" id="UP001552427">
    <property type="component" value="Unassembled WGS sequence"/>
</dbReference>
<keyword evidence="4" id="KW-1185">Reference proteome</keyword>
<dbReference type="PROSITE" id="PS50263">
    <property type="entry name" value="CN_HYDROLASE"/>
    <property type="match status" value="1"/>
</dbReference>
<evidence type="ECO:0000259" key="2">
    <source>
        <dbReference type="PROSITE" id="PS50263"/>
    </source>
</evidence>
<dbReference type="InterPro" id="IPR003010">
    <property type="entry name" value="C-N_Hydrolase"/>
</dbReference>
<dbReference type="RefSeq" id="WP_364446883.1">
    <property type="nucleotide sequence ID" value="NZ_JBFARM010000003.1"/>
</dbReference>
<comment type="caution">
    <text evidence="3">The sequence shown here is derived from an EMBL/GenBank/DDBJ whole genome shotgun (WGS) entry which is preliminary data.</text>
</comment>
<protein>
    <submittedName>
        <fullName evidence="3">Carbon-nitrogen hydrolase family protein</fullName>
    </submittedName>
</protein>
<dbReference type="GO" id="GO:0016787">
    <property type="term" value="F:hydrolase activity"/>
    <property type="evidence" value="ECO:0007669"/>
    <property type="project" value="UniProtKB-KW"/>
</dbReference>
<dbReference type="Pfam" id="PF00795">
    <property type="entry name" value="CN_hydrolase"/>
    <property type="match status" value="1"/>
</dbReference>
<dbReference type="SUPFAM" id="SSF56317">
    <property type="entry name" value="Carbon-nitrogen hydrolase"/>
    <property type="match status" value="1"/>
</dbReference>
<reference evidence="3 4" key="1">
    <citation type="submission" date="2024-06" db="EMBL/GenBank/DDBJ databases">
        <title>The Natural Products Discovery Center: Release of the First 8490 Sequenced Strains for Exploring Actinobacteria Biosynthetic Diversity.</title>
        <authorList>
            <person name="Kalkreuter E."/>
            <person name="Kautsar S.A."/>
            <person name="Yang D."/>
            <person name="Bader C.D."/>
            <person name="Teijaro C.N."/>
            <person name="Fluegel L."/>
            <person name="Davis C.M."/>
            <person name="Simpson J.R."/>
            <person name="Lauterbach L."/>
            <person name="Steele A.D."/>
            <person name="Gui C."/>
            <person name="Meng S."/>
            <person name="Li G."/>
            <person name="Viehrig K."/>
            <person name="Ye F."/>
            <person name="Su P."/>
            <person name="Kiefer A.F."/>
            <person name="Nichols A."/>
            <person name="Cepeda A.J."/>
            <person name="Yan W."/>
            <person name="Fan B."/>
            <person name="Jiang Y."/>
            <person name="Adhikari A."/>
            <person name="Zheng C.-J."/>
            <person name="Schuster L."/>
            <person name="Cowan T.M."/>
            <person name="Smanski M.J."/>
            <person name="Chevrette M.G."/>
            <person name="De Carvalho L.P.S."/>
            <person name="Shen B."/>
        </authorList>
    </citation>
    <scope>NUCLEOTIDE SEQUENCE [LARGE SCALE GENOMIC DNA]</scope>
    <source>
        <strain evidence="3 4">NPDC049574</strain>
    </source>
</reference>
<gene>
    <name evidence="3" type="ORF">AB0K40_09740</name>
</gene>
<keyword evidence="1 3" id="KW-0378">Hydrolase</keyword>
<evidence type="ECO:0000313" key="4">
    <source>
        <dbReference type="Proteomes" id="UP001552427"/>
    </source>
</evidence>
<organism evidence="3 4">
    <name type="scientific">Nonomuraea bangladeshensis</name>
    <dbReference type="NCBI Taxonomy" id="404385"/>
    <lineage>
        <taxon>Bacteria</taxon>
        <taxon>Bacillati</taxon>
        <taxon>Actinomycetota</taxon>
        <taxon>Actinomycetes</taxon>
        <taxon>Streptosporangiales</taxon>
        <taxon>Streptosporangiaceae</taxon>
        <taxon>Nonomuraea</taxon>
    </lineage>
</organism>
<dbReference type="Gene3D" id="3.60.110.10">
    <property type="entry name" value="Carbon-nitrogen hydrolase"/>
    <property type="match status" value="1"/>
</dbReference>
<dbReference type="InterPro" id="IPR036526">
    <property type="entry name" value="C-N_Hydrolase_sf"/>
</dbReference>
<feature type="domain" description="CN hydrolase" evidence="2">
    <location>
        <begin position="10"/>
        <end position="248"/>
    </location>
</feature>
<dbReference type="InterPro" id="IPR050345">
    <property type="entry name" value="Aliph_Amidase/BUP"/>
</dbReference>
<dbReference type="PANTHER" id="PTHR43674">
    <property type="entry name" value="NITRILASE C965.09-RELATED"/>
    <property type="match status" value="1"/>
</dbReference>
<proteinExistence type="predicted"/>
<accession>A0ABV3GZS2</accession>
<dbReference type="PANTHER" id="PTHR43674:SF2">
    <property type="entry name" value="BETA-UREIDOPROPIONASE"/>
    <property type="match status" value="1"/>
</dbReference>
<name>A0ABV3GZS2_9ACTN</name>
<evidence type="ECO:0000256" key="1">
    <source>
        <dbReference type="ARBA" id="ARBA00022801"/>
    </source>
</evidence>
<evidence type="ECO:0000313" key="3">
    <source>
        <dbReference type="EMBL" id="MEV4285774.1"/>
    </source>
</evidence>